<dbReference type="Pfam" id="PF03747">
    <property type="entry name" value="ADP_ribosyl_GH"/>
    <property type="match status" value="1"/>
</dbReference>
<feature type="binding site" evidence="3">
    <location>
        <position position="203"/>
    </location>
    <ligand>
        <name>Mg(2+)</name>
        <dbReference type="ChEBI" id="CHEBI:18420"/>
        <label>1</label>
    </ligand>
</feature>
<evidence type="ECO:0000313" key="4">
    <source>
        <dbReference type="EMBL" id="ABM80537.1"/>
    </source>
</evidence>
<sequence>MTILLAEPLIESCGFNPSLFARKMAEKADTDNPVRFYDAGTAEVIAAIRRGRHWLHAARMVYGGAGNYGNGAAARVAPIPLFYRSRRLVESMAEAQAAITHAHPLGVEAARLQALAIRYALEGVEPRQPPERFAAETSYEEFRSRLQLVPSLLDKSPVMVAELLGNDAPAYEALAAAVYAYARAEGDPAKTLLYAISLGGDTDTIAAMALPLAAAYTSELKGVPARLRENIENIEYVKRLGRQLHEKSIECYSMYG</sequence>
<name>A2BKM6_HYPBU</name>
<dbReference type="Gene3D" id="1.10.4080.10">
    <property type="entry name" value="ADP-ribosylation/Crystallin J1"/>
    <property type="match status" value="1"/>
</dbReference>
<keyword evidence="5" id="KW-1185">Reference proteome</keyword>
<protein>
    <submittedName>
        <fullName evidence="4">ADP-ribosylglycohydrolase</fullName>
    </submittedName>
</protein>
<dbReference type="PANTHER" id="PTHR16222:SF24">
    <property type="entry name" value="ADP-RIBOSYLHYDROLASE ARH3"/>
    <property type="match status" value="1"/>
</dbReference>
<dbReference type="eggNOG" id="arCOG04448">
    <property type="taxonomic scope" value="Archaea"/>
</dbReference>
<accession>A2BKM6</accession>
<dbReference type="EnsemblBacteria" id="ABM80537">
    <property type="protein sequence ID" value="ABM80537"/>
    <property type="gene ID" value="Hbut_0681"/>
</dbReference>
<feature type="binding site" evidence="3">
    <location>
        <position position="201"/>
    </location>
    <ligand>
        <name>Mg(2+)</name>
        <dbReference type="ChEBI" id="CHEBI:18420"/>
        <label>1</label>
    </ligand>
</feature>
<feature type="binding site" evidence="3">
    <location>
        <position position="204"/>
    </location>
    <ligand>
        <name>Mg(2+)</name>
        <dbReference type="ChEBI" id="CHEBI:18420"/>
        <label>1</label>
    </ligand>
</feature>
<dbReference type="SUPFAM" id="SSF101478">
    <property type="entry name" value="ADP-ribosylglycohydrolase"/>
    <property type="match status" value="1"/>
</dbReference>
<dbReference type="AlphaFoldDB" id="A2BKM6"/>
<evidence type="ECO:0000313" key="5">
    <source>
        <dbReference type="Proteomes" id="UP000002593"/>
    </source>
</evidence>
<comment type="cofactor">
    <cofactor evidence="3">
        <name>Mg(2+)</name>
        <dbReference type="ChEBI" id="CHEBI:18420"/>
    </cofactor>
    <text evidence="3">Binds 2 magnesium ions per subunit.</text>
</comment>
<gene>
    <name evidence="4" type="ordered locus">Hbut_0681</name>
</gene>
<dbReference type="KEGG" id="hbu:Hbut_0681"/>
<keyword evidence="3" id="KW-0460">Magnesium</keyword>
<dbReference type="InterPro" id="IPR005502">
    <property type="entry name" value="Ribosyl_crysJ1"/>
</dbReference>
<evidence type="ECO:0000256" key="2">
    <source>
        <dbReference type="ARBA" id="ARBA00022801"/>
    </source>
</evidence>
<evidence type="ECO:0000256" key="3">
    <source>
        <dbReference type="PIRSR" id="PIRSR605502-1"/>
    </source>
</evidence>
<evidence type="ECO:0000256" key="1">
    <source>
        <dbReference type="ARBA" id="ARBA00010702"/>
    </source>
</evidence>
<organism evidence="4 5">
    <name type="scientific">Hyperthermus butylicus (strain DSM 5456 / JCM 9403 / PLM1-5)</name>
    <dbReference type="NCBI Taxonomy" id="415426"/>
    <lineage>
        <taxon>Archaea</taxon>
        <taxon>Thermoproteota</taxon>
        <taxon>Thermoprotei</taxon>
        <taxon>Desulfurococcales</taxon>
        <taxon>Pyrodictiaceae</taxon>
        <taxon>Hyperthermus</taxon>
    </lineage>
</organism>
<proteinExistence type="inferred from homology"/>
<reference evidence="4 5" key="1">
    <citation type="journal article" date="2007" name="Archaea">
        <title>The genome of Hyperthermus butylicus: a sulfur-reducing, peptide fermenting, neutrophilic Crenarchaeote growing up to 108 degrees C.</title>
        <authorList>
            <person name="Brugger K."/>
            <person name="Chen L."/>
            <person name="Stark M."/>
            <person name="Zibat A."/>
            <person name="Redder P."/>
            <person name="Ruepp A."/>
            <person name="Awayez M."/>
            <person name="She Q."/>
            <person name="Garrett R.A."/>
            <person name="Klenk H.P."/>
        </authorList>
    </citation>
    <scope>NUCLEOTIDE SEQUENCE [LARGE SCALE GENOMIC DNA]</scope>
    <source>
        <strain evidence="5">DSM 5456 / JCM 9403 / PLM1-5</strain>
    </source>
</reference>
<comment type="similarity">
    <text evidence="1">Belongs to the ADP-ribosylglycohydrolase family.</text>
</comment>
<dbReference type="GO" id="GO:0046872">
    <property type="term" value="F:metal ion binding"/>
    <property type="evidence" value="ECO:0007669"/>
    <property type="project" value="UniProtKB-KW"/>
</dbReference>
<dbReference type="GO" id="GO:0016787">
    <property type="term" value="F:hydrolase activity"/>
    <property type="evidence" value="ECO:0007669"/>
    <property type="project" value="UniProtKB-KW"/>
</dbReference>
<dbReference type="STRING" id="415426.Hbut_0681"/>
<dbReference type="PANTHER" id="PTHR16222">
    <property type="entry name" value="ADP-RIBOSYLGLYCOHYDROLASE"/>
    <property type="match status" value="1"/>
</dbReference>
<dbReference type="HOGENOM" id="CLU_024566_6_0_2"/>
<dbReference type="InterPro" id="IPR036705">
    <property type="entry name" value="Ribosyl_crysJ1_sf"/>
</dbReference>
<dbReference type="EMBL" id="CP000493">
    <property type="protein sequence ID" value="ABM80537.1"/>
    <property type="molecule type" value="Genomic_DNA"/>
</dbReference>
<keyword evidence="2" id="KW-0378">Hydrolase</keyword>
<dbReference type="Proteomes" id="UP000002593">
    <property type="component" value="Chromosome"/>
</dbReference>
<dbReference type="InterPro" id="IPR050792">
    <property type="entry name" value="ADP-ribosylglycohydrolase"/>
</dbReference>
<keyword evidence="3" id="KW-0479">Metal-binding</keyword>